<dbReference type="AlphaFoldDB" id="X0M3H6"/>
<dbReference type="HOGENOM" id="CLU_115019_3_1_1"/>
<sequence length="116" mass="13487">MVKIVRITFLLRKRDDITHGQFHNWSEEHPKIWLYVPIVKQKLVKYSQFHADEKLDLSATGLPPVARFDGAATIDTEYNRIVIPDEEKFLKRAEAIPIVGWDEVKVVTESMLRGIE</sequence>
<protein>
    <recommendedName>
        <fullName evidence="2">EthD domain-containing protein</fullName>
    </recommendedName>
</protein>
<accession>X0M3H6</accession>
<dbReference type="EMBL" id="JH658027">
    <property type="protein sequence ID" value="EXM15220.1"/>
    <property type="molecule type" value="Genomic_DNA"/>
</dbReference>
<proteinExistence type="predicted"/>
<dbReference type="OrthoDB" id="3454835at2759"/>
<name>X0M3H6_FUSOX</name>
<reference evidence="1" key="1">
    <citation type="submission" date="2011-11" db="EMBL/GenBank/DDBJ databases">
        <title>The Genome Sequence of Fusarium oxysporum Cotton.</title>
        <authorList>
            <consortium name="The Broad Institute Genome Sequencing Platform"/>
            <person name="Ma L.-J."/>
            <person name="Gale L.R."/>
            <person name="Schwartz D.C."/>
            <person name="Zhou S."/>
            <person name="Corby-Kistler H."/>
            <person name="Young S.K."/>
            <person name="Zeng Q."/>
            <person name="Gargeya S."/>
            <person name="Fitzgerald M."/>
            <person name="Haas B."/>
            <person name="Abouelleil A."/>
            <person name="Alvarado L."/>
            <person name="Arachchi H.M."/>
            <person name="Berlin A."/>
            <person name="Brown A."/>
            <person name="Chapman S.B."/>
            <person name="Chen Z."/>
            <person name="Dunbar C."/>
            <person name="Freedman E."/>
            <person name="Gearin G."/>
            <person name="Goldberg J."/>
            <person name="Griggs A."/>
            <person name="Gujja S."/>
            <person name="Heiman D."/>
            <person name="Howarth C."/>
            <person name="Larson L."/>
            <person name="Lui A."/>
            <person name="MacDonald P.J.P."/>
            <person name="Montmayeur A."/>
            <person name="Murphy C."/>
            <person name="Neiman D."/>
            <person name="Pearson M."/>
            <person name="Priest M."/>
            <person name="Roberts A."/>
            <person name="Saif S."/>
            <person name="Shea T."/>
            <person name="Shenoy N."/>
            <person name="Sisk P."/>
            <person name="Stolte C."/>
            <person name="Sykes S."/>
            <person name="Wortman J."/>
            <person name="Nusbaum C."/>
            <person name="Birren B."/>
        </authorList>
    </citation>
    <scope>NUCLEOTIDE SEQUENCE [LARGE SCALE GENOMIC DNA]</scope>
    <source>
        <strain evidence="1">25433</strain>
    </source>
</reference>
<dbReference type="Proteomes" id="UP000030701">
    <property type="component" value="Unassembled WGS sequence"/>
</dbReference>
<gene>
    <name evidence="1" type="ORF">FOTG_16395</name>
</gene>
<evidence type="ECO:0000313" key="1">
    <source>
        <dbReference type="EMBL" id="EXM15220.1"/>
    </source>
</evidence>
<dbReference type="Gene3D" id="3.30.70.100">
    <property type="match status" value="1"/>
</dbReference>
<organism evidence="1">
    <name type="scientific">Fusarium oxysporum f. sp. vasinfectum 25433</name>
    <dbReference type="NCBI Taxonomy" id="1089449"/>
    <lineage>
        <taxon>Eukaryota</taxon>
        <taxon>Fungi</taxon>
        <taxon>Dikarya</taxon>
        <taxon>Ascomycota</taxon>
        <taxon>Pezizomycotina</taxon>
        <taxon>Sordariomycetes</taxon>
        <taxon>Hypocreomycetidae</taxon>
        <taxon>Hypocreales</taxon>
        <taxon>Nectriaceae</taxon>
        <taxon>Fusarium</taxon>
        <taxon>Fusarium oxysporum species complex</taxon>
    </lineage>
</organism>
<evidence type="ECO:0008006" key="2">
    <source>
        <dbReference type="Google" id="ProtNLM"/>
    </source>
</evidence>
<reference evidence="1" key="2">
    <citation type="submission" date="2012-05" db="EMBL/GenBank/DDBJ databases">
        <title>The Genome Annotation of Fusarium oxysporum Cotton.</title>
        <authorList>
            <consortium name="The Broad Institute Genomics Platform"/>
            <person name="Ma L.-J."/>
            <person name="Corby-Kistler H."/>
            <person name="Broz K."/>
            <person name="Gale L.R."/>
            <person name="Jonkers W."/>
            <person name="O'Donnell K."/>
            <person name="Ploetz R."/>
            <person name="Steinberg C."/>
            <person name="Schwartz D.C."/>
            <person name="VanEtten H."/>
            <person name="Zhou S."/>
            <person name="Young S.K."/>
            <person name="Zeng Q."/>
            <person name="Gargeya S."/>
            <person name="Fitzgerald M."/>
            <person name="Abouelleil A."/>
            <person name="Alvarado L."/>
            <person name="Chapman S.B."/>
            <person name="Gainer-Dewar J."/>
            <person name="Goldberg J."/>
            <person name="Griggs A."/>
            <person name="Gujja S."/>
            <person name="Hansen M."/>
            <person name="Howarth C."/>
            <person name="Imamovic A."/>
            <person name="Ireland A."/>
            <person name="Larimer J."/>
            <person name="McCowan C."/>
            <person name="Murphy C."/>
            <person name="Pearson M."/>
            <person name="Poon T.W."/>
            <person name="Priest M."/>
            <person name="Roberts A."/>
            <person name="Saif S."/>
            <person name="Shea T."/>
            <person name="Sykes S."/>
            <person name="Wortman J."/>
            <person name="Nusbaum C."/>
            <person name="Birren B."/>
        </authorList>
    </citation>
    <scope>NUCLEOTIDE SEQUENCE</scope>
    <source>
        <strain evidence="1">25433</strain>
    </source>
</reference>